<keyword evidence="1" id="KW-0732">Signal</keyword>
<reference evidence="3" key="4">
    <citation type="submission" date="2017-01" db="UniProtKB">
        <authorList>
            <consortium name="EnsemblFungi"/>
        </authorList>
    </citation>
    <scope>IDENTIFICATION</scope>
    <source>
        <strain evidence="3">PH-1 / ATCC MYA-4620 / FGSC 9075 / NRRL 31084</strain>
    </source>
</reference>
<dbReference type="STRING" id="229533.A0A098D0B5"/>
<dbReference type="InParanoid" id="A0A098D0B5"/>
<organism evidence="2 4">
    <name type="scientific">Gibberella zeae (strain ATCC MYA-4620 / CBS 123657 / FGSC 9075 / NRRL 31084 / PH-1)</name>
    <name type="common">Wheat head blight fungus</name>
    <name type="synonym">Fusarium graminearum</name>
    <dbReference type="NCBI Taxonomy" id="229533"/>
    <lineage>
        <taxon>Eukaryota</taxon>
        <taxon>Fungi</taxon>
        <taxon>Dikarya</taxon>
        <taxon>Ascomycota</taxon>
        <taxon>Pezizomycotina</taxon>
        <taxon>Sordariomycetes</taxon>
        <taxon>Hypocreomycetidae</taxon>
        <taxon>Hypocreales</taxon>
        <taxon>Nectriaceae</taxon>
        <taxon>Fusarium</taxon>
    </lineage>
</organism>
<evidence type="ECO:0000256" key="1">
    <source>
        <dbReference type="SAM" id="SignalP"/>
    </source>
</evidence>
<name>A0A098D0B5_GIBZE</name>
<keyword evidence="4" id="KW-1185">Reference proteome</keyword>
<feature type="signal peptide" evidence="1">
    <location>
        <begin position="1"/>
        <end position="23"/>
    </location>
</feature>
<dbReference type="VEuPathDB" id="FungiDB:FGRAMPH1_01G00111"/>
<dbReference type="EnsemblFungi" id="CEF71855">
    <property type="protein sequence ID" value="CEF71855"/>
    <property type="gene ID" value="FGRRES_00030_M"/>
</dbReference>
<evidence type="ECO:0000313" key="3">
    <source>
        <dbReference type="EnsemblFungi" id="CEF71855"/>
    </source>
</evidence>
<reference evidence="2 4" key="3">
    <citation type="journal article" date="2015" name="BMC Genomics">
        <title>The completed genome sequence of the pathogenic ascomycete fungus Fusarium graminearum.</title>
        <authorList>
            <person name="King R."/>
            <person name="Urban M."/>
            <person name="Hammond-Kosack M.C."/>
            <person name="Hassani-Pak K."/>
            <person name="Hammond-Kosack K.E."/>
        </authorList>
    </citation>
    <scope>NUCLEOTIDE SEQUENCE [LARGE SCALE GENOMIC DNA]</scope>
    <source>
        <strain evidence="4">ATCC MYA-4620 / CBS 123657 / FGSC 9075 / NRRL 31084 / PH-1</strain>
        <strain evidence="2">PH-1</strain>
    </source>
</reference>
<gene>
    <name evidence="3" type="primary">FG00030.1</name>
    <name evidence="2" type="ORF">FGRAMPH1_01T00111</name>
</gene>
<accession>A0A0E0RKT0</accession>
<evidence type="ECO:0000313" key="2">
    <source>
        <dbReference type="EMBL" id="CEF71855.1"/>
    </source>
</evidence>
<dbReference type="EMBL" id="HG970332">
    <property type="protein sequence ID" value="CEF71855.1"/>
    <property type="molecule type" value="Genomic_DNA"/>
</dbReference>
<protein>
    <submittedName>
        <fullName evidence="2">Chromosome 1, complete genome</fullName>
    </submittedName>
</protein>
<feature type="chain" id="PRO_5010018592" evidence="1">
    <location>
        <begin position="24"/>
        <end position="347"/>
    </location>
</feature>
<accession>A0A098D0B5</accession>
<dbReference type="AlphaFoldDB" id="A0A098D0B5"/>
<proteinExistence type="predicted"/>
<dbReference type="Proteomes" id="UP000070720">
    <property type="component" value="Chromosome 1"/>
</dbReference>
<dbReference type="eggNOG" id="ENOG502SV88">
    <property type="taxonomic scope" value="Eukaryota"/>
</dbReference>
<reference evidence="3 4" key="2">
    <citation type="journal article" date="2010" name="Nature">
        <title>Comparative genomics reveals mobile pathogenicity chromosomes in Fusarium.</title>
        <authorList>
            <person name="Ma L.J."/>
            <person name="van der Does H.C."/>
            <person name="Borkovich K.A."/>
            <person name="Coleman J.J."/>
            <person name="Daboussi M.J."/>
            <person name="Di Pietro A."/>
            <person name="Dufresne M."/>
            <person name="Freitag M."/>
            <person name="Grabherr M."/>
            <person name="Henrissat B."/>
            <person name="Houterman P.M."/>
            <person name="Kang S."/>
            <person name="Shim W.B."/>
            <person name="Woloshuk C."/>
            <person name="Xie X."/>
            <person name="Xu J.R."/>
            <person name="Antoniw J."/>
            <person name="Baker S.E."/>
            <person name="Bluhm B.H."/>
            <person name="Breakspear A."/>
            <person name="Brown D.W."/>
            <person name="Butchko R.A."/>
            <person name="Chapman S."/>
            <person name="Coulson R."/>
            <person name="Coutinho P.M."/>
            <person name="Danchin E.G."/>
            <person name="Diener A."/>
            <person name="Gale L.R."/>
            <person name="Gardiner D.M."/>
            <person name="Goff S."/>
            <person name="Hammond-Kosack K.E."/>
            <person name="Hilburn K."/>
            <person name="Hua-Van A."/>
            <person name="Jonkers W."/>
            <person name="Kazan K."/>
            <person name="Kodira C.D."/>
            <person name="Koehrsen M."/>
            <person name="Kumar L."/>
            <person name="Lee Y.H."/>
            <person name="Li L."/>
            <person name="Manners J.M."/>
            <person name="Miranda-Saavedra D."/>
            <person name="Mukherjee M."/>
            <person name="Park G."/>
            <person name="Park J."/>
            <person name="Park S.Y."/>
            <person name="Proctor R.H."/>
            <person name="Regev A."/>
            <person name="Ruiz-Roldan M.C."/>
            <person name="Sain D."/>
            <person name="Sakthikumar S."/>
            <person name="Sykes S."/>
            <person name="Schwartz D.C."/>
            <person name="Turgeon B.G."/>
            <person name="Wapinski I."/>
            <person name="Yoder O."/>
            <person name="Young S."/>
            <person name="Zeng Q."/>
            <person name="Zhou S."/>
            <person name="Galagan J."/>
            <person name="Cuomo C.A."/>
            <person name="Kistler H.C."/>
            <person name="Rep M."/>
        </authorList>
    </citation>
    <scope>GENOME REANNOTATION</scope>
    <source>
        <strain evidence="4">ATCC MYA-4620 / CBS 123657 / FGSC 9075 / NRRL 31084 / PH-1</strain>
        <strain evidence="3">PH-1 / ATCC MYA-4620 / FGSC 9075 / NRRL 31084</strain>
    </source>
</reference>
<evidence type="ECO:0000313" key="4">
    <source>
        <dbReference type="Proteomes" id="UP000070720"/>
    </source>
</evidence>
<sequence>MAYNPDFIHCTICGLVLLDDVVAFSGPHWPELCDAPPSLKVTDEQVTRYDAFANNYRGNLTFPPDREEIHPQWDYDVNEDAEDPSEWVGKMYVGIHKTCEQLYNRVTSTSPNAKIHSLGELWFTLERRCARSKMEDSRNIGMHFTPSIPNSEPGQPFSCGLERYYVPSPSLYLYGNEWDGWWDEDPINIPNLTVELIANLEHAPEPSTQLPEDLQQFRNHIEALPQEVKDHICSFFQHGQTSLECTYLIPQSMWKQVFFQIPFLWDLDAQVVCEKTGKETAEIEKWNWEKITRQVMSPAQISSHEAREDNDGAWSHDRIGLRVPGGFTNRRRIWQILEEMYPNDVQH</sequence>
<reference evidence="3 4" key="1">
    <citation type="journal article" date="2007" name="Science">
        <title>The Fusarium graminearum genome reveals a link between localized polymorphism and pathogen specialization.</title>
        <authorList>
            <person name="Cuomo C.A."/>
            <person name="Gueldener U."/>
            <person name="Xu J.-R."/>
            <person name="Trail F."/>
            <person name="Turgeon B.G."/>
            <person name="Di Pietro A."/>
            <person name="Walton J.D."/>
            <person name="Ma L.-J."/>
            <person name="Baker S.E."/>
            <person name="Rep M."/>
            <person name="Adam G."/>
            <person name="Antoniw J."/>
            <person name="Baldwin T."/>
            <person name="Calvo S.E."/>
            <person name="Chang Y.-L."/>
            <person name="DeCaprio D."/>
            <person name="Gale L.R."/>
            <person name="Gnerre S."/>
            <person name="Goswami R.S."/>
            <person name="Hammond-Kosack K."/>
            <person name="Harris L.J."/>
            <person name="Hilburn K."/>
            <person name="Kennell J.C."/>
            <person name="Kroken S."/>
            <person name="Magnuson J.K."/>
            <person name="Mannhaupt G."/>
            <person name="Mauceli E.W."/>
            <person name="Mewes H.-W."/>
            <person name="Mitterbauer R."/>
            <person name="Muehlbauer G."/>
            <person name="Muensterkoetter M."/>
            <person name="Nelson D."/>
            <person name="O'Donnell K."/>
            <person name="Ouellet T."/>
            <person name="Qi W."/>
            <person name="Quesneville H."/>
            <person name="Roncero M.I.G."/>
            <person name="Seong K.-Y."/>
            <person name="Tetko I.V."/>
            <person name="Urban M."/>
            <person name="Waalwijk C."/>
            <person name="Ward T.J."/>
            <person name="Yao J."/>
            <person name="Birren B.W."/>
            <person name="Kistler H.C."/>
        </authorList>
    </citation>
    <scope>NUCLEOTIDE SEQUENCE [LARGE SCALE GENOMIC DNA]</scope>
    <source>
        <strain evidence="4">ATCC MYA-4620 / CBS 123657 / FGSC 9075 / NRRL 31084 / PH-1</strain>
        <strain evidence="3">PH-1 / ATCC MYA-4620 / FGSC 9075 / NRRL 31084</strain>
    </source>
</reference>